<gene>
    <name evidence="1" type="ORF">Pla110_18250</name>
</gene>
<dbReference type="Proteomes" id="UP000317178">
    <property type="component" value="Chromosome"/>
</dbReference>
<dbReference type="KEGG" id="plon:Pla110_18250"/>
<keyword evidence="2" id="KW-1185">Reference proteome</keyword>
<accession>A0A518CLM0</accession>
<dbReference type="AlphaFoldDB" id="A0A518CLM0"/>
<reference evidence="1 2" key="1">
    <citation type="submission" date="2019-02" db="EMBL/GenBank/DDBJ databases">
        <title>Deep-cultivation of Planctomycetes and their phenomic and genomic characterization uncovers novel biology.</title>
        <authorList>
            <person name="Wiegand S."/>
            <person name="Jogler M."/>
            <person name="Boedeker C."/>
            <person name="Pinto D."/>
            <person name="Vollmers J."/>
            <person name="Rivas-Marin E."/>
            <person name="Kohn T."/>
            <person name="Peeters S.H."/>
            <person name="Heuer A."/>
            <person name="Rast P."/>
            <person name="Oberbeckmann S."/>
            <person name="Bunk B."/>
            <person name="Jeske O."/>
            <person name="Meyerdierks A."/>
            <person name="Storesund J.E."/>
            <person name="Kallscheuer N."/>
            <person name="Luecker S."/>
            <person name="Lage O.M."/>
            <person name="Pohl T."/>
            <person name="Merkel B.J."/>
            <person name="Hornburger P."/>
            <person name="Mueller R.-W."/>
            <person name="Bruemmer F."/>
            <person name="Labrenz M."/>
            <person name="Spormann A.M."/>
            <person name="Op den Camp H."/>
            <person name="Overmann J."/>
            <person name="Amann R."/>
            <person name="Jetten M.S.M."/>
            <person name="Mascher T."/>
            <person name="Medema M.H."/>
            <person name="Devos D.P."/>
            <person name="Kaster A.-K."/>
            <person name="Ovreas L."/>
            <person name="Rohde M."/>
            <person name="Galperin M.Y."/>
            <person name="Jogler C."/>
        </authorList>
    </citation>
    <scope>NUCLEOTIDE SEQUENCE [LARGE SCALE GENOMIC DNA]</scope>
    <source>
        <strain evidence="1 2">Pla110</strain>
    </source>
</reference>
<proteinExistence type="predicted"/>
<evidence type="ECO:0000313" key="1">
    <source>
        <dbReference type="EMBL" id="QDU80103.1"/>
    </source>
</evidence>
<sequence>MSNQSHLIIIVDHEHNYLRSLVFNMAEYFYDTGLKESTDAGGDLKTALVCVTIRKDG</sequence>
<organism evidence="1 2">
    <name type="scientific">Polystyrenella longa</name>
    <dbReference type="NCBI Taxonomy" id="2528007"/>
    <lineage>
        <taxon>Bacteria</taxon>
        <taxon>Pseudomonadati</taxon>
        <taxon>Planctomycetota</taxon>
        <taxon>Planctomycetia</taxon>
        <taxon>Planctomycetales</taxon>
        <taxon>Planctomycetaceae</taxon>
        <taxon>Polystyrenella</taxon>
    </lineage>
</organism>
<dbReference type="EMBL" id="CP036281">
    <property type="protein sequence ID" value="QDU80103.1"/>
    <property type="molecule type" value="Genomic_DNA"/>
</dbReference>
<name>A0A518CLM0_9PLAN</name>
<protein>
    <submittedName>
        <fullName evidence="1">Uncharacterized protein</fullName>
    </submittedName>
</protein>
<evidence type="ECO:0000313" key="2">
    <source>
        <dbReference type="Proteomes" id="UP000317178"/>
    </source>
</evidence>